<feature type="region of interest" description="Disordered" evidence="1">
    <location>
        <begin position="1"/>
        <end position="28"/>
    </location>
</feature>
<proteinExistence type="predicted"/>
<dbReference type="Proteomes" id="UP000828390">
    <property type="component" value="Unassembled WGS sequence"/>
</dbReference>
<reference evidence="2" key="1">
    <citation type="journal article" date="2019" name="bioRxiv">
        <title>The Genome of the Zebra Mussel, Dreissena polymorpha: A Resource for Invasive Species Research.</title>
        <authorList>
            <person name="McCartney M.A."/>
            <person name="Auch B."/>
            <person name="Kono T."/>
            <person name="Mallez S."/>
            <person name="Zhang Y."/>
            <person name="Obille A."/>
            <person name="Becker A."/>
            <person name="Abrahante J.E."/>
            <person name="Garbe J."/>
            <person name="Badalamenti J.P."/>
            <person name="Herman A."/>
            <person name="Mangelson H."/>
            <person name="Liachko I."/>
            <person name="Sullivan S."/>
            <person name="Sone E.D."/>
            <person name="Koren S."/>
            <person name="Silverstein K.A.T."/>
            <person name="Beckman K.B."/>
            <person name="Gohl D.M."/>
        </authorList>
    </citation>
    <scope>NUCLEOTIDE SEQUENCE</scope>
    <source>
        <strain evidence="2">Duluth1</strain>
        <tissue evidence="2">Whole animal</tissue>
    </source>
</reference>
<dbReference type="EMBL" id="JAIWYP010000022">
    <property type="protein sequence ID" value="KAH3692426.1"/>
    <property type="molecule type" value="Genomic_DNA"/>
</dbReference>
<comment type="caution">
    <text evidence="2">The sequence shown here is derived from an EMBL/GenBank/DDBJ whole genome shotgun (WGS) entry which is preliminary data.</text>
</comment>
<name>A0A9D3Y5U7_DREPO</name>
<protein>
    <submittedName>
        <fullName evidence="2">Uncharacterized protein</fullName>
    </submittedName>
</protein>
<keyword evidence="3" id="KW-1185">Reference proteome</keyword>
<organism evidence="2 3">
    <name type="scientific">Dreissena polymorpha</name>
    <name type="common">Zebra mussel</name>
    <name type="synonym">Mytilus polymorpha</name>
    <dbReference type="NCBI Taxonomy" id="45954"/>
    <lineage>
        <taxon>Eukaryota</taxon>
        <taxon>Metazoa</taxon>
        <taxon>Spiralia</taxon>
        <taxon>Lophotrochozoa</taxon>
        <taxon>Mollusca</taxon>
        <taxon>Bivalvia</taxon>
        <taxon>Autobranchia</taxon>
        <taxon>Heteroconchia</taxon>
        <taxon>Euheterodonta</taxon>
        <taxon>Imparidentia</taxon>
        <taxon>Neoheterodontei</taxon>
        <taxon>Myida</taxon>
        <taxon>Dreissenoidea</taxon>
        <taxon>Dreissenidae</taxon>
        <taxon>Dreissena</taxon>
    </lineage>
</organism>
<reference evidence="2" key="2">
    <citation type="submission" date="2020-11" db="EMBL/GenBank/DDBJ databases">
        <authorList>
            <person name="McCartney M.A."/>
            <person name="Auch B."/>
            <person name="Kono T."/>
            <person name="Mallez S."/>
            <person name="Becker A."/>
            <person name="Gohl D.M."/>
            <person name="Silverstein K.A.T."/>
            <person name="Koren S."/>
            <person name="Bechman K.B."/>
            <person name="Herman A."/>
            <person name="Abrahante J.E."/>
            <person name="Garbe J."/>
        </authorList>
    </citation>
    <scope>NUCLEOTIDE SEQUENCE</scope>
    <source>
        <strain evidence="2">Duluth1</strain>
        <tissue evidence="2">Whole animal</tissue>
    </source>
</reference>
<gene>
    <name evidence="2" type="ORF">DPMN_194266</name>
</gene>
<feature type="compositionally biased region" description="Basic and acidic residues" evidence="1">
    <location>
        <begin position="1"/>
        <end position="13"/>
    </location>
</feature>
<dbReference type="AlphaFoldDB" id="A0A9D3Y5U7"/>
<accession>A0A9D3Y5U7</accession>
<evidence type="ECO:0000313" key="3">
    <source>
        <dbReference type="Proteomes" id="UP000828390"/>
    </source>
</evidence>
<sequence>MTRTQKTDPEEGLKPPQGPHDGQPKASVISDADEKLLTEGAVVLYRLSEYCSDLYSYPF</sequence>
<evidence type="ECO:0000313" key="2">
    <source>
        <dbReference type="EMBL" id="KAH3692426.1"/>
    </source>
</evidence>
<evidence type="ECO:0000256" key="1">
    <source>
        <dbReference type="SAM" id="MobiDB-lite"/>
    </source>
</evidence>